<dbReference type="PANTHER" id="PTHR33908:SF11">
    <property type="entry name" value="MEMBRANE PROTEIN"/>
    <property type="match status" value="1"/>
</dbReference>
<keyword evidence="2" id="KW-1003">Cell membrane</keyword>
<feature type="transmembrane region" description="Helical" evidence="8">
    <location>
        <begin position="136"/>
        <end position="154"/>
    </location>
</feature>
<keyword evidence="7 8" id="KW-0472">Membrane</keyword>
<keyword evidence="10" id="KW-1185">Reference proteome</keyword>
<evidence type="ECO:0000313" key="10">
    <source>
        <dbReference type="Proteomes" id="UP001143362"/>
    </source>
</evidence>
<organism evidence="9 10">
    <name type="scientific">Candidatus Litorirhabdus singularis</name>
    <dbReference type="NCBI Taxonomy" id="2518993"/>
    <lineage>
        <taxon>Bacteria</taxon>
        <taxon>Pseudomonadati</taxon>
        <taxon>Pseudomonadota</taxon>
        <taxon>Gammaproteobacteria</taxon>
        <taxon>Cellvibrionales</taxon>
        <taxon>Halieaceae</taxon>
        <taxon>Candidatus Litorirhabdus</taxon>
    </lineage>
</organism>
<keyword evidence="4" id="KW-0808">Transferase</keyword>
<keyword evidence="5 8" id="KW-0812">Transmembrane</keyword>
<evidence type="ECO:0000256" key="4">
    <source>
        <dbReference type="ARBA" id="ARBA00022679"/>
    </source>
</evidence>
<evidence type="ECO:0000256" key="3">
    <source>
        <dbReference type="ARBA" id="ARBA00022676"/>
    </source>
</evidence>
<reference evidence="9" key="1">
    <citation type="submission" date="2019-02" db="EMBL/GenBank/DDBJ databases">
        <authorList>
            <person name="Li S.-H."/>
        </authorList>
    </citation>
    <scope>NUCLEOTIDE SEQUENCE</scope>
    <source>
        <strain evidence="9">IMCC14734</strain>
    </source>
</reference>
<evidence type="ECO:0000256" key="8">
    <source>
        <dbReference type="SAM" id="Phobius"/>
    </source>
</evidence>
<evidence type="ECO:0000256" key="5">
    <source>
        <dbReference type="ARBA" id="ARBA00022692"/>
    </source>
</evidence>
<feature type="transmembrane region" description="Helical" evidence="8">
    <location>
        <begin position="325"/>
        <end position="343"/>
    </location>
</feature>
<feature type="transmembrane region" description="Helical" evidence="8">
    <location>
        <begin position="166"/>
        <end position="195"/>
    </location>
</feature>
<evidence type="ECO:0000313" key="9">
    <source>
        <dbReference type="EMBL" id="MCX2981296.1"/>
    </source>
</evidence>
<evidence type="ECO:0000256" key="2">
    <source>
        <dbReference type="ARBA" id="ARBA00022475"/>
    </source>
</evidence>
<dbReference type="PANTHER" id="PTHR33908">
    <property type="entry name" value="MANNOSYLTRANSFERASE YKCB-RELATED"/>
    <property type="match status" value="1"/>
</dbReference>
<evidence type="ECO:0008006" key="11">
    <source>
        <dbReference type="Google" id="ProtNLM"/>
    </source>
</evidence>
<gene>
    <name evidence="9" type="ORF">EYC98_10515</name>
</gene>
<keyword evidence="3" id="KW-0328">Glycosyltransferase</keyword>
<feature type="transmembrane region" description="Helical" evidence="8">
    <location>
        <begin position="207"/>
        <end position="227"/>
    </location>
</feature>
<dbReference type="RefSeq" id="WP_279245298.1">
    <property type="nucleotide sequence ID" value="NZ_SHNN01000002.1"/>
</dbReference>
<proteinExistence type="predicted"/>
<dbReference type="Proteomes" id="UP001143362">
    <property type="component" value="Unassembled WGS sequence"/>
</dbReference>
<evidence type="ECO:0000256" key="7">
    <source>
        <dbReference type="ARBA" id="ARBA00023136"/>
    </source>
</evidence>
<feature type="transmembrane region" description="Helical" evidence="8">
    <location>
        <begin position="277"/>
        <end position="295"/>
    </location>
</feature>
<feature type="transmembrane region" description="Helical" evidence="8">
    <location>
        <begin position="350"/>
        <end position="373"/>
    </location>
</feature>
<comment type="subcellular location">
    <subcellularLocation>
        <location evidence="1">Cell membrane</location>
        <topology evidence="1">Multi-pass membrane protein</topology>
    </subcellularLocation>
</comment>
<evidence type="ECO:0000256" key="1">
    <source>
        <dbReference type="ARBA" id="ARBA00004651"/>
    </source>
</evidence>
<accession>A0ABT3TG62</accession>
<evidence type="ECO:0000256" key="6">
    <source>
        <dbReference type="ARBA" id="ARBA00022989"/>
    </source>
</evidence>
<protein>
    <recommendedName>
        <fullName evidence="11">Glycosyltransferase RgtA/B/C/D-like domain-containing protein</fullName>
    </recommendedName>
</protein>
<feature type="transmembrane region" description="Helical" evidence="8">
    <location>
        <begin position="385"/>
        <end position="404"/>
    </location>
</feature>
<feature type="transmembrane region" description="Helical" evidence="8">
    <location>
        <begin position="112"/>
        <end position="130"/>
    </location>
</feature>
<dbReference type="EMBL" id="SHNN01000002">
    <property type="protein sequence ID" value="MCX2981296.1"/>
    <property type="molecule type" value="Genomic_DNA"/>
</dbReference>
<dbReference type="InterPro" id="IPR050297">
    <property type="entry name" value="LipidA_mod_glycosyltrf_83"/>
</dbReference>
<keyword evidence="6 8" id="KW-1133">Transmembrane helix</keyword>
<sequence>MRLRKLPNNDNLERFQKFLLLLASLFILSTVPAYWIQVPDSGWYLTSAETLLAEYRYWFNGAPNLHYYPGFSSILIPPLVLFGKNFFALQFYVAFIALLGVWGLRKYYSVNTYGYTALFLPILLITSSIFTEYMYVLYSDCTFLALTIFALLSWRKYLETYQVSYLAICFLLVSISSLVRFQGLFLCAAFSVALLMHAWSLRKRVDIVKMACLLTLCGLVFLPFGIWTIRNYLLYTPDTFNMANSRFFGLSGLALYAEGFPGGTSLAGISEGGYIPIQRAALFFGGLLEFWYGGITLTNKKIILPLILLLFAFGVKPWLKRANYLEFFYVLFSLAYIGNSIFFKNNLHIVLRYWIPILPFFVMIMGLGIQSILNWKLLAFTKPVSQAFTVLFVITLLVISHPNLTKHIGLEERRGEESRALAAVKVFTDINIPINAVVATTEWGIMPSTIDRRSFPVLNDPDHKETIARMLKYQTEFLITYGKFSRRDVHALNLVTKHSDVFTKVFGVNEGVPNLAIMVYKINLNKLENIL</sequence>
<comment type="caution">
    <text evidence="9">The sequence shown here is derived from an EMBL/GenBank/DDBJ whole genome shotgun (WGS) entry which is preliminary data.</text>
</comment>
<feature type="transmembrane region" description="Helical" evidence="8">
    <location>
        <begin position="302"/>
        <end position="319"/>
    </location>
</feature>
<name>A0ABT3TG62_9GAMM</name>
<feature type="transmembrane region" description="Helical" evidence="8">
    <location>
        <begin position="86"/>
        <end position="105"/>
    </location>
</feature>